<feature type="site" description="Raises pKa of active site His" evidence="4">
    <location>
        <position position="147"/>
    </location>
</feature>
<organism evidence="6 7">
    <name type="scientific">Clostridium botulinum</name>
    <dbReference type="NCBI Taxonomy" id="1491"/>
    <lineage>
        <taxon>Bacteria</taxon>
        <taxon>Bacillati</taxon>
        <taxon>Bacillota</taxon>
        <taxon>Clostridia</taxon>
        <taxon>Eubacteriales</taxon>
        <taxon>Clostridiaceae</taxon>
        <taxon>Clostridium</taxon>
    </lineage>
</organism>
<comment type="caution">
    <text evidence="4">Lacks conserved residue(s) required for the propagation of feature annotation.</text>
</comment>
<dbReference type="NCBIfam" id="TIGR00639">
    <property type="entry name" value="PurN"/>
    <property type="match status" value="1"/>
</dbReference>
<dbReference type="GO" id="GO:0005829">
    <property type="term" value="C:cytosol"/>
    <property type="evidence" value="ECO:0007669"/>
    <property type="project" value="TreeGrafter"/>
</dbReference>
<comment type="pathway">
    <text evidence="1 4">Purine metabolism; IMP biosynthesis via de novo pathway; N(2)-formyl-N(1)-(5-phospho-D-ribosyl)glycinamide from N(1)-(5-phospho-D-ribosyl)glycinamide (10-formyl THF route): step 1/1.</text>
</comment>
<reference evidence="6 7" key="1">
    <citation type="submission" date="2015-07" db="EMBL/GenBank/DDBJ databases">
        <title>Draft genome sequences of 17 French Clostridium botulinum group III.</title>
        <authorList>
            <person name="Woudstra C."/>
            <person name="Le Marechal C."/>
            <person name="Souillard R."/>
            <person name="Bayon-Auboyer M.-H."/>
            <person name="Dessouter D."/>
            <person name="Fach P."/>
        </authorList>
    </citation>
    <scope>NUCLEOTIDE SEQUENCE [LARGE SCALE GENOMIC DNA]</scope>
    <source>
        <strain evidence="6 7">12LNRI-CD</strain>
    </source>
</reference>
<feature type="domain" description="Formyl transferase N-terminal" evidence="5">
    <location>
        <begin position="3"/>
        <end position="184"/>
    </location>
</feature>
<sequence length="203" mass="22711">MFKIAVLISGSGSNLQSIIDNIENENLNCNIEYVISDKEGAFGIERAKQHNIKTFVFDRKKYGESISDKILETLDGKVDLIVLAGYLSIVKGKILNKFKNKIINIHPSLIPSFCGKGMYGIKVHQKALEYGVKVTGCTVHFVDEGTDTGSIILQKAVNVEEDDTPEKLQKRVLVQEHKALPEAIKLIYQGKIGFNERKVYIDK</sequence>
<feature type="binding site" evidence="4">
    <location>
        <begin position="12"/>
        <end position="14"/>
    </location>
    <ligand>
        <name>N(1)-(5-phospho-beta-D-ribosyl)glycinamide</name>
        <dbReference type="ChEBI" id="CHEBI:143788"/>
    </ligand>
</feature>
<comment type="function">
    <text evidence="4">Catalyzes the transfer of a formyl group from 10-formyltetrahydrofolate to 5-phospho-ribosyl-glycinamide (GAR), producing 5-phospho-ribosyl-N-formylglycinamide (FGAR) and tetrahydrofolate.</text>
</comment>
<dbReference type="InterPro" id="IPR004607">
    <property type="entry name" value="GART"/>
</dbReference>
<evidence type="ECO:0000256" key="2">
    <source>
        <dbReference type="ARBA" id="ARBA00022679"/>
    </source>
</evidence>
<dbReference type="InterPro" id="IPR002376">
    <property type="entry name" value="Formyl_transf_N"/>
</dbReference>
<dbReference type="HAMAP" id="MF_01930">
    <property type="entry name" value="PurN"/>
    <property type="match status" value="1"/>
</dbReference>
<dbReference type="PANTHER" id="PTHR43369:SF2">
    <property type="entry name" value="PHOSPHORIBOSYLGLYCINAMIDE FORMYLTRANSFERASE"/>
    <property type="match status" value="1"/>
</dbReference>
<comment type="caution">
    <text evidence="6">The sequence shown here is derived from an EMBL/GenBank/DDBJ whole genome shotgun (WGS) entry which is preliminary data.</text>
</comment>
<dbReference type="Gene3D" id="3.40.50.170">
    <property type="entry name" value="Formyl transferase, N-terminal domain"/>
    <property type="match status" value="1"/>
</dbReference>
<proteinExistence type="inferred from homology"/>
<dbReference type="CDD" id="cd08645">
    <property type="entry name" value="FMT_core_GART"/>
    <property type="match status" value="1"/>
</dbReference>
<dbReference type="SUPFAM" id="SSF53328">
    <property type="entry name" value="Formyltransferase"/>
    <property type="match status" value="1"/>
</dbReference>
<evidence type="ECO:0000313" key="7">
    <source>
        <dbReference type="Proteomes" id="UP000037540"/>
    </source>
</evidence>
<dbReference type="InterPro" id="IPR036477">
    <property type="entry name" value="Formyl_transf_N_sf"/>
</dbReference>
<dbReference type="OrthoDB" id="9806170at2"/>
<gene>
    <name evidence="4" type="primary">purN</name>
    <name evidence="6" type="ORF">ADU74_12445</name>
</gene>
<name>A0A9Q1UWL3_CLOBO</name>
<dbReference type="GO" id="GO:0006189">
    <property type="term" value="P:'de novo' IMP biosynthetic process"/>
    <property type="evidence" value="ECO:0007669"/>
    <property type="project" value="UniProtKB-UniRule"/>
</dbReference>
<protein>
    <recommendedName>
        <fullName evidence="4">Phosphoribosylglycinamide formyltransferase</fullName>
        <ecNumber evidence="4">2.1.2.2</ecNumber>
    </recommendedName>
    <alternativeName>
        <fullName evidence="4">5'-phosphoribosylglycinamide transformylase</fullName>
    </alternativeName>
    <alternativeName>
        <fullName evidence="4">GAR transformylase</fullName>
        <shortName evidence="4">GART</shortName>
    </alternativeName>
</protein>
<feature type="binding site" evidence="4">
    <location>
        <position position="104"/>
    </location>
    <ligand>
        <name>(6R)-10-formyltetrahydrofolate</name>
        <dbReference type="ChEBI" id="CHEBI:195366"/>
    </ligand>
</feature>
<dbReference type="GO" id="GO:0004644">
    <property type="term" value="F:phosphoribosylglycinamide formyltransferase activity"/>
    <property type="evidence" value="ECO:0007669"/>
    <property type="project" value="UniProtKB-UniRule"/>
</dbReference>
<dbReference type="PANTHER" id="PTHR43369">
    <property type="entry name" value="PHOSPHORIBOSYLGLYCINAMIDE FORMYLTRANSFERASE"/>
    <property type="match status" value="1"/>
</dbReference>
<evidence type="ECO:0000313" key="6">
    <source>
        <dbReference type="EMBL" id="KOA83283.1"/>
    </source>
</evidence>
<evidence type="ECO:0000256" key="4">
    <source>
        <dbReference type="HAMAP-Rule" id="MF_01930"/>
    </source>
</evidence>
<keyword evidence="3 4" id="KW-0658">Purine biosynthesis</keyword>
<dbReference type="EMBL" id="LGVR01000087">
    <property type="protein sequence ID" value="KOA83283.1"/>
    <property type="molecule type" value="Genomic_DNA"/>
</dbReference>
<comment type="catalytic activity">
    <reaction evidence="4">
        <text>N(1)-(5-phospho-beta-D-ribosyl)glycinamide + (6R)-10-formyltetrahydrofolate = N(2)-formyl-N(1)-(5-phospho-beta-D-ribosyl)glycinamide + (6S)-5,6,7,8-tetrahydrofolate + H(+)</text>
        <dbReference type="Rhea" id="RHEA:15053"/>
        <dbReference type="ChEBI" id="CHEBI:15378"/>
        <dbReference type="ChEBI" id="CHEBI:57453"/>
        <dbReference type="ChEBI" id="CHEBI:143788"/>
        <dbReference type="ChEBI" id="CHEBI:147286"/>
        <dbReference type="ChEBI" id="CHEBI:195366"/>
        <dbReference type="EC" id="2.1.2.2"/>
    </reaction>
</comment>
<dbReference type="Proteomes" id="UP000037540">
    <property type="component" value="Unassembled WGS sequence"/>
</dbReference>
<dbReference type="Pfam" id="PF00551">
    <property type="entry name" value="Formyl_trans_N"/>
    <property type="match status" value="1"/>
</dbReference>
<keyword evidence="2 4" id="KW-0808">Transferase</keyword>
<dbReference type="AlphaFoldDB" id="A0A9Q1UWL3"/>
<evidence type="ECO:0000256" key="1">
    <source>
        <dbReference type="ARBA" id="ARBA00005054"/>
    </source>
</evidence>
<comment type="similarity">
    <text evidence="4">Belongs to the GART family.</text>
</comment>
<evidence type="ECO:0000256" key="3">
    <source>
        <dbReference type="ARBA" id="ARBA00022755"/>
    </source>
</evidence>
<dbReference type="RefSeq" id="WP_013725949.1">
    <property type="nucleotide sequence ID" value="NZ_LGVO01000045.1"/>
</dbReference>
<feature type="active site" description="Proton donor" evidence="4">
    <location>
        <position position="106"/>
    </location>
</feature>
<evidence type="ECO:0000259" key="5">
    <source>
        <dbReference type="Pfam" id="PF00551"/>
    </source>
</evidence>
<dbReference type="EC" id="2.1.2.2" evidence="4"/>
<feature type="binding site" evidence="4">
    <location>
        <position position="59"/>
    </location>
    <ligand>
        <name>(6R)-10-formyltetrahydrofolate</name>
        <dbReference type="ChEBI" id="CHEBI:195366"/>
    </ligand>
</feature>
<accession>A0A9Q1UWL3</accession>